<feature type="region of interest" description="Disordered" evidence="1">
    <location>
        <begin position="128"/>
        <end position="150"/>
    </location>
</feature>
<evidence type="ECO:0000256" key="1">
    <source>
        <dbReference type="SAM" id="MobiDB-lite"/>
    </source>
</evidence>
<evidence type="ECO:0000313" key="5">
    <source>
        <dbReference type="Proteomes" id="UP000434957"/>
    </source>
</evidence>
<evidence type="ECO:0000313" key="4">
    <source>
        <dbReference type="Proteomes" id="UP000429607"/>
    </source>
</evidence>
<evidence type="ECO:0000313" key="3">
    <source>
        <dbReference type="EMBL" id="KAE9339937.1"/>
    </source>
</evidence>
<feature type="compositionally biased region" description="Basic and acidic residues" evidence="1">
    <location>
        <begin position="130"/>
        <end position="150"/>
    </location>
</feature>
<keyword evidence="5" id="KW-1185">Reference proteome</keyword>
<evidence type="ECO:0000313" key="2">
    <source>
        <dbReference type="EMBL" id="KAE9032674.1"/>
    </source>
</evidence>
<reference evidence="3 5" key="1">
    <citation type="submission" date="2018-08" db="EMBL/GenBank/DDBJ databases">
        <title>Genomic investigation of the strawberry pathogen Phytophthora fragariae indicates pathogenicity is determined by transcriptional variation in three key races.</title>
        <authorList>
            <person name="Adams T.M."/>
            <person name="Armitage A.D."/>
            <person name="Sobczyk M.K."/>
            <person name="Bates H.J."/>
            <person name="Dunwell J.M."/>
            <person name="Nellist C.F."/>
            <person name="Harrison R.J."/>
        </authorList>
    </citation>
    <scope>NUCLEOTIDE SEQUENCE [LARGE SCALE GENOMIC DNA]</scope>
    <source>
        <strain evidence="2 4">SCRP249</strain>
        <strain evidence="3 5">SCRP333</strain>
    </source>
</reference>
<name>A0A6A4FDD6_9STRA</name>
<dbReference type="EMBL" id="QXFT01000597">
    <property type="protein sequence ID" value="KAE9339937.1"/>
    <property type="molecule type" value="Genomic_DNA"/>
</dbReference>
<sequence length="274" mass="30683">MSTTSKGFNYIFNASKEDPLLARHLAAYSTEAEAKAINLTVFVAETMEKINAFQRSPFTTCYKMESPMYSLSQQVADVLSAYLILHNPQMKELQADGLAVTRMEAAAVNTGASFAELLARSSHLAVCGNEKPKPRHEAPHPPKKPSNESKIIEHQSCVIDQLMQHILRQDERTDNLQAKMEGAPPQDKSKKHQQEPSAPKRPRSKSQQLVALMKLFVADDLKLDPSMAGYLDQVLALGKKVEVVVLPFLNARDIKSRGSRANCKHRHDLYWMET</sequence>
<dbReference type="Proteomes" id="UP000434957">
    <property type="component" value="Unassembled WGS sequence"/>
</dbReference>
<accession>A0A6A4FDD6</accession>
<dbReference type="AlphaFoldDB" id="A0A6A4FDD6"/>
<comment type="caution">
    <text evidence="3">The sequence shown here is derived from an EMBL/GenBank/DDBJ whole genome shotgun (WGS) entry which is preliminary data.</text>
</comment>
<gene>
    <name evidence="2" type="ORF">PR001_g10503</name>
    <name evidence="3" type="ORF">PR003_g10765</name>
</gene>
<protein>
    <submittedName>
        <fullName evidence="3">Uncharacterized protein</fullName>
    </submittedName>
</protein>
<dbReference type="EMBL" id="QXFV01000618">
    <property type="protein sequence ID" value="KAE9032674.1"/>
    <property type="molecule type" value="Genomic_DNA"/>
</dbReference>
<dbReference type="Proteomes" id="UP000429607">
    <property type="component" value="Unassembled WGS sequence"/>
</dbReference>
<proteinExistence type="predicted"/>
<feature type="region of interest" description="Disordered" evidence="1">
    <location>
        <begin position="179"/>
        <end position="206"/>
    </location>
</feature>
<organism evidence="3 5">
    <name type="scientific">Phytophthora rubi</name>
    <dbReference type="NCBI Taxonomy" id="129364"/>
    <lineage>
        <taxon>Eukaryota</taxon>
        <taxon>Sar</taxon>
        <taxon>Stramenopiles</taxon>
        <taxon>Oomycota</taxon>
        <taxon>Peronosporomycetes</taxon>
        <taxon>Peronosporales</taxon>
        <taxon>Peronosporaceae</taxon>
        <taxon>Phytophthora</taxon>
    </lineage>
</organism>